<sequence length="127" mass="15039">MGGRFRHSNSGFSNWIDMNELVDLGFIGSKFTWMTKRGIGEEICERLDKALCSMDWRIHFMEGFMRHLPRLMSDHCPILIQLHSNQIPNNTCKPFRFEALWLKHKDFDELIHNSWQSQGMSVVEKMH</sequence>
<dbReference type="SUPFAM" id="SSF56219">
    <property type="entry name" value="DNase I-like"/>
    <property type="match status" value="1"/>
</dbReference>
<comment type="caution">
    <text evidence="1">The sequence shown here is derived from an EMBL/GenBank/DDBJ whole genome shotgun (WGS) entry which is preliminary data.</text>
</comment>
<dbReference type="EMBL" id="JANJYI010000005">
    <property type="protein sequence ID" value="KAK2650977.1"/>
    <property type="molecule type" value="Genomic_DNA"/>
</dbReference>
<keyword evidence="2" id="KW-1185">Reference proteome</keyword>
<name>A0AAD9UAN5_9ROSI</name>
<evidence type="ECO:0000313" key="1">
    <source>
        <dbReference type="EMBL" id="KAK2650977.1"/>
    </source>
</evidence>
<organism evidence="1 2">
    <name type="scientific">Dipteronia dyeriana</name>
    <dbReference type="NCBI Taxonomy" id="168575"/>
    <lineage>
        <taxon>Eukaryota</taxon>
        <taxon>Viridiplantae</taxon>
        <taxon>Streptophyta</taxon>
        <taxon>Embryophyta</taxon>
        <taxon>Tracheophyta</taxon>
        <taxon>Spermatophyta</taxon>
        <taxon>Magnoliopsida</taxon>
        <taxon>eudicotyledons</taxon>
        <taxon>Gunneridae</taxon>
        <taxon>Pentapetalae</taxon>
        <taxon>rosids</taxon>
        <taxon>malvids</taxon>
        <taxon>Sapindales</taxon>
        <taxon>Sapindaceae</taxon>
        <taxon>Hippocastanoideae</taxon>
        <taxon>Acereae</taxon>
        <taxon>Dipteronia</taxon>
    </lineage>
</organism>
<dbReference type="PANTHER" id="PTHR33710:SF77">
    <property type="entry name" value="DNASE I-LIKE SUPERFAMILY PROTEIN"/>
    <property type="match status" value="1"/>
</dbReference>
<dbReference type="Proteomes" id="UP001280121">
    <property type="component" value="Unassembled WGS sequence"/>
</dbReference>
<dbReference type="AlphaFoldDB" id="A0AAD9UAN5"/>
<gene>
    <name evidence="1" type="ORF">Ddye_018466</name>
</gene>
<protein>
    <recommendedName>
        <fullName evidence="3">Endonuclease/exonuclease/phosphatase domain-containing protein</fullName>
    </recommendedName>
</protein>
<proteinExistence type="predicted"/>
<dbReference type="Gene3D" id="3.60.10.10">
    <property type="entry name" value="Endonuclease/exonuclease/phosphatase"/>
    <property type="match status" value="1"/>
</dbReference>
<evidence type="ECO:0008006" key="3">
    <source>
        <dbReference type="Google" id="ProtNLM"/>
    </source>
</evidence>
<evidence type="ECO:0000313" key="2">
    <source>
        <dbReference type="Proteomes" id="UP001280121"/>
    </source>
</evidence>
<dbReference type="PANTHER" id="PTHR33710">
    <property type="entry name" value="BNAC02G09200D PROTEIN"/>
    <property type="match status" value="1"/>
</dbReference>
<accession>A0AAD9UAN5</accession>
<reference evidence="1" key="1">
    <citation type="journal article" date="2023" name="Plant J.">
        <title>Genome sequences and population genomics provide insights into the demographic history, inbreeding, and mutation load of two 'living fossil' tree species of Dipteronia.</title>
        <authorList>
            <person name="Feng Y."/>
            <person name="Comes H.P."/>
            <person name="Chen J."/>
            <person name="Zhu S."/>
            <person name="Lu R."/>
            <person name="Zhang X."/>
            <person name="Li P."/>
            <person name="Qiu J."/>
            <person name="Olsen K.M."/>
            <person name="Qiu Y."/>
        </authorList>
    </citation>
    <scope>NUCLEOTIDE SEQUENCE</scope>
    <source>
        <strain evidence="1">KIB01</strain>
    </source>
</reference>
<dbReference type="InterPro" id="IPR036691">
    <property type="entry name" value="Endo/exonu/phosph_ase_sf"/>
</dbReference>